<dbReference type="PANTHER" id="PTHR28141">
    <property type="entry name" value="2',3'-CYCLIC-NUCLEOTIDE 3'-PHOSPHODIESTERASE"/>
    <property type="match status" value="1"/>
</dbReference>
<organism evidence="1 2">
    <name type="scientific">Rubus argutus</name>
    <name type="common">Southern blackberry</name>
    <dbReference type="NCBI Taxonomy" id="59490"/>
    <lineage>
        <taxon>Eukaryota</taxon>
        <taxon>Viridiplantae</taxon>
        <taxon>Streptophyta</taxon>
        <taxon>Embryophyta</taxon>
        <taxon>Tracheophyta</taxon>
        <taxon>Spermatophyta</taxon>
        <taxon>Magnoliopsida</taxon>
        <taxon>eudicotyledons</taxon>
        <taxon>Gunneridae</taxon>
        <taxon>Pentapetalae</taxon>
        <taxon>rosids</taxon>
        <taxon>fabids</taxon>
        <taxon>Rosales</taxon>
        <taxon>Rosaceae</taxon>
        <taxon>Rosoideae</taxon>
        <taxon>Rosoideae incertae sedis</taxon>
        <taxon>Rubus</taxon>
    </lineage>
</organism>
<proteinExistence type="predicted"/>
<gene>
    <name evidence="1" type="ORF">M0R45_009874</name>
</gene>
<dbReference type="Gene3D" id="3.90.1140.10">
    <property type="entry name" value="Cyclic phosphodiesterase"/>
    <property type="match status" value="1"/>
</dbReference>
<dbReference type="GO" id="GO:0004113">
    <property type="term" value="F:2',3'-cyclic-nucleotide 3'-phosphodiesterase activity"/>
    <property type="evidence" value="ECO:0007669"/>
    <property type="project" value="TreeGrafter"/>
</dbReference>
<dbReference type="Proteomes" id="UP001457282">
    <property type="component" value="Unassembled WGS sequence"/>
</dbReference>
<dbReference type="PANTHER" id="PTHR28141:SF1">
    <property type="entry name" value="2',3'-CYCLIC-NUCLEOTIDE 3'-PHOSPHODIESTERASE"/>
    <property type="match status" value="1"/>
</dbReference>
<name>A0AAW1Y6D3_RUBAR</name>
<reference evidence="1 2" key="1">
    <citation type="journal article" date="2023" name="G3 (Bethesda)">
        <title>A chromosome-length genome assembly and annotation of blackberry (Rubus argutus, cv. 'Hillquist').</title>
        <authorList>
            <person name="Bruna T."/>
            <person name="Aryal R."/>
            <person name="Dudchenko O."/>
            <person name="Sargent D.J."/>
            <person name="Mead D."/>
            <person name="Buti M."/>
            <person name="Cavallini A."/>
            <person name="Hytonen T."/>
            <person name="Andres J."/>
            <person name="Pham M."/>
            <person name="Weisz D."/>
            <person name="Mascagni F."/>
            <person name="Usai G."/>
            <person name="Natali L."/>
            <person name="Bassil N."/>
            <person name="Fernandez G.E."/>
            <person name="Lomsadze A."/>
            <person name="Armour M."/>
            <person name="Olukolu B."/>
            <person name="Poorten T."/>
            <person name="Britton C."/>
            <person name="Davik J."/>
            <person name="Ashrafi H."/>
            <person name="Aiden E.L."/>
            <person name="Borodovsky M."/>
            <person name="Worthington M."/>
        </authorList>
    </citation>
    <scope>NUCLEOTIDE SEQUENCE [LARGE SCALE GENOMIC DNA]</scope>
    <source>
        <strain evidence="1">PI 553951</strain>
    </source>
</reference>
<dbReference type="InterPro" id="IPR012386">
    <property type="entry name" value="Cyclic-nucl_3Pdiesterase"/>
</dbReference>
<keyword evidence="2" id="KW-1185">Reference proteome</keyword>
<dbReference type="InterPro" id="IPR009097">
    <property type="entry name" value="Cyclic_Pdiesterase"/>
</dbReference>
<dbReference type="AlphaFoldDB" id="A0AAW1Y6D3"/>
<protein>
    <recommendedName>
        <fullName evidence="3">RNA ligase/cyclic nucleotide phosphodiesterase family protein</fullName>
    </recommendedName>
</protein>
<dbReference type="SUPFAM" id="SSF55144">
    <property type="entry name" value="LigT-like"/>
    <property type="match status" value="1"/>
</dbReference>
<dbReference type="GO" id="GO:0009187">
    <property type="term" value="P:cyclic nucleotide metabolic process"/>
    <property type="evidence" value="ECO:0007669"/>
    <property type="project" value="TreeGrafter"/>
</dbReference>
<accession>A0AAW1Y6D3</accession>
<evidence type="ECO:0000313" key="1">
    <source>
        <dbReference type="EMBL" id="KAK9944301.1"/>
    </source>
</evidence>
<evidence type="ECO:0000313" key="2">
    <source>
        <dbReference type="Proteomes" id="UP001457282"/>
    </source>
</evidence>
<evidence type="ECO:0008006" key="3">
    <source>
        <dbReference type="Google" id="ProtNLM"/>
    </source>
</evidence>
<comment type="caution">
    <text evidence="1">The sequence shown here is derived from an EMBL/GenBank/DDBJ whole genome shotgun (WGS) entry which is preliminary data.</text>
</comment>
<sequence length="194" mass="21959">MTPAVADQHNAGGKVDSYSVWAIPPDDVSNRIKKVMLGLREEFGGGPEIVPHIPMVGSICMTQEDAVNKFWTVSQSYPDNVSAFVARVEDVVTRPFYYQCVCLCIHNSLEINYLSGSYCEHYGFRLPVLPYVSLLYGNLTEEKRKKAQEKVSVLDETITSLSFPVTRLALYKVNYSDKTLKSWEMIAEYPLQFN</sequence>
<dbReference type="EMBL" id="JBEDUW010000002">
    <property type="protein sequence ID" value="KAK9944301.1"/>
    <property type="molecule type" value="Genomic_DNA"/>
</dbReference>